<reference evidence="1 2" key="1">
    <citation type="journal article" date="2021" name="Nat. Commun.">
        <title>Genetic determinants of endophytism in the Arabidopsis root mycobiome.</title>
        <authorList>
            <person name="Mesny F."/>
            <person name="Miyauchi S."/>
            <person name="Thiergart T."/>
            <person name="Pickel B."/>
            <person name="Atanasova L."/>
            <person name="Karlsson M."/>
            <person name="Huettel B."/>
            <person name="Barry K.W."/>
            <person name="Haridas S."/>
            <person name="Chen C."/>
            <person name="Bauer D."/>
            <person name="Andreopoulos W."/>
            <person name="Pangilinan J."/>
            <person name="LaButti K."/>
            <person name="Riley R."/>
            <person name="Lipzen A."/>
            <person name="Clum A."/>
            <person name="Drula E."/>
            <person name="Henrissat B."/>
            <person name="Kohler A."/>
            <person name="Grigoriev I.V."/>
            <person name="Martin F.M."/>
            <person name="Hacquard S."/>
        </authorList>
    </citation>
    <scope>NUCLEOTIDE SEQUENCE [LARGE SCALE GENOMIC DNA]</scope>
    <source>
        <strain evidence="1 2">MPI-SDFR-AT-0079</strain>
    </source>
</reference>
<evidence type="ECO:0000313" key="1">
    <source>
        <dbReference type="EMBL" id="KAH6617335.1"/>
    </source>
</evidence>
<dbReference type="Proteomes" id="UP000724584">
    <property type="component" value="Unassembled WGS sequence"/>
</dbReference>
<organism evidence="1 2">
    <name type="scientific">Chaetomium tenue</name>
    <dbReference type="NCBI Taxonomy" id="1854479"/>
    <lineage>
        <taxon>Eukaryota</taxon>
        <taxon>Fungi</taxon>
        <taxon>Dikarya</taxon>
        <taxon>Ascomycota</taxon>
        <taxon>Pezizomycotina</taxon>
        <taxon>Sordariomycetes</taxon>
        <taxon>Sordariomycetidae</taxon>
        <taxon>Sordariales</taxon>
        <taxon>Chaetomiaceae</taxon>
        <taxon>Chaetomium</taxon>
    </lineage>
</organism>
<gene>
    <name evidence="1" type="ORF">F5144DRAFT_606839</name>
</gene>
<proteinExistence type="predicted"/>
<sequence length="218" mass="23957">MPPDTEVRPLPKAAIPMSILGFLYVALSPFLGIVQISLAVSLNISGPYADSDPSEIFLTLPAYVKHLRGLAIGWASVGLLVNIVLGVNLPWSDFHKEERWPRVRATMLKGPWVPWSLLSLVIWGVYVGVHTGRDGGLRSWWDITECGGAALPASQCAYLWSAWVVGWIFVMYHLIILVLLGLMVILLGVVIQENVESGRENHELGVVNAPRENRAPSS</sequence>
<name>A0ACB7NVB8_9PEZI</name>
<dbReference type="EMBL" id="JAGIZQ010000007">
    <property type="protein sequence ID" value="KAH6617335.1"/>
    <property type="molecule type" value="Genomic_DNA"/>
</dbReference>
<evidence type="ECO:0000313" key="2">
    <source>
        <dbReference type="Proteomes" id="UP000724584"/>
    </source>
</evidence>
<keyword evidence="2" id="KW-1185">Reference proteome</keyword>
<accession>A0ACB7NVB8</accession>
<comment type="caution">
    <text evidence="1">The sequence shown here is derived from an EMBL/GenBank/DDBJ whole genome shotgun (WGS) entry which is preliminary data.</text>
</comment>
<protein>
    <submittedName>
        <fullName evidence="1">Uncharacterized protein</fullName>
    </submittedName>
</protein>